<comment type="caution">
    <text evidence="5">The sequence shown here is derived from an EMBL/GenBank/DDBJ whole genome shotgun (WGS) entry which is preliminary data.</text>
</comment>
<dbReference type="InterPro" id="IPR010982">
    <property type="entry name" value="Lambda_DNA-bd_dom_sf"/>
</dbReference>
<dbReference type="PANTHER" id="PTHR40661">
    <property type="match status" value="1"/>
</dbReference>
<dbReference type="SUPFAM" id="SSF47413">
    <property type="entry name" value="lambda repressor-like DNA-binding domains"/>
    <property type="match status" value="1"/>
</dbReference>
<proteinExistence type="predicted"/>
<dbReference type="Pfam" id="PF00717">
    <property type="entry name" value="Peptidase_S24"/>
    <property type="match status" value="1"/>
</dbReference>
<reference evidence="5 6" key="1">
    <citation type="submission" date="2015-09" db="EMBL/GenBank/DDBJ databases">
        <title>Draft genome sequence of Aliiroseovarius crassostreae CV919-312TSm, the causative agent of Roseovarius Oyster Disease (formerly Juvenile Oyster Disease).</title>
        <authorList>
            <person name="Kessner L."/>
            <person name="Spinard E."/>
            <person name="Nelson D."/>
        </authorList>
    </citation>
    <scope>NUCLEOTIDE SEQUENCE [LARGE SCALE GENOMIC DNA]</scope>
    <source>
        <strain evidence="5 6">CV919-312</strain>
    </source>
</reference>
<dbReference type="GO" id="GO:0003677">
    <property type="term" value="F:DNA binding"/>
    <property type="evidence" value="ECO:0007669"/>
    <property type="project" value="UniProtKB-KW"/>
</dbReference>
<gene>
    <name evidence="5" type="ORF">AKJ29_16775</name>
</gene>
<sequence>MDGVGKRMRNAMETRGFSEAAMASRLDTARSTFNNWLNDRSEPKFEILLEFCKLTGVEIGDILRHGDDDQINYKLDESESDLIKVSIHKDQLSEVHFDRAQAKLRQHEIALSSARLDMLGLDPAHLAVVVIQGDKMEPLMPNGMTVLIDQRDREIANGRAVFAYRLGEHVEVANLTRGEDQSIYMIYEKLDLPLMHLRNPEGADFEILGKVVWAAQSWSK</sequence>
<evidence type="ECO:0000313" key="6">
    <source>
        <dbReference type="Proteomes" id="UP000050471"/>
    </source>
</evidence>
<accession>A0A0P7KK92</accession>
<dbReference type="STRING" id="154981.AKJ29_16775"/>
<protein>
    <recommendedName>
        <fullName evidence="4">HTH cro/C1-type domain-containing protein</fullName>
    </recommendedName>
</protein>
<feature type="domain" description="HTH cro/C1-type" evidence="4">
    <location>
        <begin position="8"/>
        <end position="62"/>
    </location>
</feature>
<evidence type="ECO:0000313" key="5">
    <source>
        <dbReference type="EMBL" id="KPN64287.1"/>
    </source>
</evidence>
<dbReference type="InterPro" id="IPR015927">
    <property type="entry name" value="Peptidase_S24_S26A/B/C"/>
</dbReference>
<dbReference type="SUPFAM" id="SSF51306">
    <property type="entry name" value="LexA/Signal peptidase"/>
    <property type="match status" value="1"/>
</dbReference>
<keyword evidence="3" id="KW-0804">Transcription</keyword>
<dbReference type="Gene3D" id="1.10.260.40">
    <property type="entry name" value="lambda repressor-like DNA-binding domains"/>
    <property type="match status" value="1"/>
</dbReference>
<evidence type="ECO:0000256" key="1">
    <source>
        <dbReference type="ARBA" id="ARBA00023015"/>
    </source>
</evidence>
<dbReference type="AlphaFoldDB" id="A0A0P7KK92"/>
<name>A0A0P7KK92_9RHOB</name>
<keyword evidence="6" id="KW-1185">Reference proteome</keyword>
<dbReference type="PANTHER" id="PTHR40661:SF1">
    <property type="entry name" value="HTH CRO_C1-TYPE DOMAIN-CONTAINING PROTEIN"/>
    <property type="match status" value="1"/>
</dbReference>
<dbReference type="Proteomes" id="UP000050471">
    <property type="component" value="Unassembled WGS sequence"/>
</dbReference>
<dbReference type="CDD" id="cd00093">
    <property type="entry name" value="HTH_XRE"/>
    <property type="match status" value="1"/>
</dbReference>
<evidence type="ECO:0000256" key="2">
    <source>
        <dbReference type="ARBA" id="ARBA00023125"/>
    </source>
</evidence>
<dbReference type="Pfam" id="PF13443">
    <property type="entry name" value="HTH_26"/>
    <property type="match status" value="1"/>
</dbReference>
<evidence type="ECO:0000256" key="3">
    <source>
        <dbReference type="ARBA" id="ARBA00023163"/>
    </source>
</evidence>
<keyword evidence="1" id="KW-0805">Transcription regulation</keyword>
<dbReference type="Gene3D" id="2.10.109.10">
    <property type="entry name" value="Umud Fragment, subunit A"/>
    <property type="match status" value="1"/>
</dbReference>
<keyword evidence="2" id="KW-0238">DNA-binding</keyword>
<organism evidence="5 6">
    <name type="scientific">Aliiroseovarius crassostreae</name>
    <dbReference type="NCBI Taxonomy" id="154981"/>
    <lineage>
        <taxon>Bacteria</taxon>
        <taxon>Pseudomonadati</taxon>
        <taxon>Pseudomonadota</taxon>
        <taxon>Alphaproteobacteria</taxon>
        <taxon>Rhodobacterales</taxon>
        <taxon>Paracoccaceae</taxon>
        <taxon>Aliiroseovarius</taxon>
    </lineage>
</organism>
<dbReference type="PROSITE" id="PS50943">
    <property type="entry name" value="HTH_CROC1"/>
    <property type="match status" value="1"/>
</dbReference>
<dbReference type="InterPro" id="IPR001387">
    <property type="entry name" value="Cro/C1-type_HTH"/>
</dbReference>
<dbReference type="InterPro" id="IPR036286">
    <property type="entry name" value="LexA/Signal_pep-like_sf"/>
</dbReference>
<evidence type="ECO:0000259" key="4">
    <source>
        <dbReference type="PROSITE" id="PS50943"/>
    </source>
</evidence>
<dbReference type="SMART" id="SM00530">
    <property type="entry name" value="HTH_XRE"/>
    <property type="match status" value="1"/>
</dbReference>
<dbReference type="EMBL" id="LKBA01000004">
    <property type="protein sequence ID" value="KPN64287.1"/>
    <property type="molecule type" value="Genomic_DNA"/>
</dbReference>